<keyword evidence="1" id="KW-1133">Transmembrane helix</keyword>
<feature type="transmembrane region" description="Helical" evidence="1">
    <location>
        <begin position="74"/>
        <end position="93"/>
    </location>
</feature>
<dbReference type="RefSeq" id="WP_154654064.1">
    <property type="nucleotide sequence ID" value="NZ_AP025562.1"/>
</dbReference>
<keyword evidence="1" id="KW-0812">Transmembrane</keyword>
<proteinExistence type="predicted"/>
<dbReference type="EMBL" id="JANGBQ010000010">
    <property type="protein sequence ID" value="MCQ5082986.1"/>
    <property type="molecule type" value="Genomic_DNA"/>
</dbReference>
<dbReference type="AlphaFoldDB" id="A0AAJ1CES4"/>
<evidence type="ECO:0000313" key="2">
    <source>
        <dbReference type="EMBL" id="MCQ5082986.1"/>
    </source>
</evidence>
<keyword evidence="1" id="KW-0472">Membrane</keyword>
<comment type="caution">
    <text evidence="2">The sequence shown here is derived from an EMBL/GenBank/DDBJ whole genome shotgun (WGS) entry which is preliminary data.</text>
</comment>
<gene>
    <name evidence="2" type="ORF">NE651_08785</name>
</gene>
<reference evidence="2" key="1">
    <citation type="submission" date="2022-06" db="EMBL/GenBank/DDBJ databases">
        <title>Isolation of gut microbiota from human fecal samples.</title>
        <authorList>
            <person name="Pamer E.G."/>
            <person name="Barat B."/>
            <person name="Waligurski E."/>
            <person name="Medina S."/>
            <person name="Paddock L."/>
            <person name="Mostad J."/>
        </authorList>
    </citation>
    <scope>NUCLEOTIDE SEQUENCE</scope>
    <source>
        <strain evidence="2">DFI.6.22</strain>
    </source>
</reference>
<dbReference type="Proteomes" id="UP001205035">
    <property type="component" value="Unassembled WGS sequence"/>
</dbReference>
<organism evidence="2 3">
    <name type="scientific">Alistipes onderdonkii</name>
    <dbReference type="NCBI Taxonomy" id="328813"/>
    <lineage>
        <taxon>Bacteria</taxon>
        <taxon>Pseudomonadati</taxon>
        <taxon>Bacteroidota</taxon>
        <taxon>Bacteroidia</taxon>
        <taxon>Bacteroidales</taxon>
        <taxon>Rikenellaceae</taxon>
        <taxon>Alistipes</taxon>
    </lineage>
</organism>
<evidence type="ECO:0000256" key="1">
    <source>
        <dbReference type="SAM" id="Phobius"/>
    </source>
</evidence>
<sequence length="125" mass="14358">MSAQFDCGVSLLSTLHSSWDFTSCFAVTFSLPVATVTVFRALYRQNFLIWEFRSSFFTVLCSVVTGHVEVGHLWFVERLLFYSLVYALFWFVVRKPMRVQSGVNVVWIVFAVIIVSAANYRVRPA</sequence>
<accession>A0AAJ1CES4</accession>
<name>A0AAJ1CES4_9BACT</name>
<protein>
    <submittedName>
        <fullName evidence="2">Uncharacterized protein</fullName>
    </submittedName>
</protein>
<feature type="transmembrane region" description="Helical" evidence="1">
    <location>
        <begin position="105"/>
        <end position="122"/>
    </location>
</feature>
<evidence type="ECO:0000313" key="3">
    <source>
        <dbReference type="Proteomes" id="UP001205035"/>
    </source>
</evidence>
<feature type="transmembrane region" description="Helical" evidence="1">
    <location>
        <begin position="20"/>
        <end position="43"/>
    </location>
</feature>